<dbReference type="RefSeq" id="WP_049741567.1">
    <property type="nucleotide sequence ID" value="NZ_BJON01000020.1"/>
</dbReference>
<reference evidence="4" key="2">
    <citation type="submission" date="2015-07" db="EMBL/GenBank/DDBJ databases">
        <title>MeaNS - Measles Nucleotide Surveillance Program.</title>
        <authorList>
            <person name="Tran T."/>
            <person name="Druce J."/>
        </authorList>
    </citation>
    <scope>NUCLEOTIDE SEQUENCE</scope>
    <source>
        <strain evidence="4">DSM 9887</strain>
    </source>
</reference>
<dbReference type="AlphaFoldDB" id="A0A0K9YLK9"/>
<dbReference type="GO" id="GO:0004177">
    <property type="term" value="F:aminopeptidase activity"/>
    <property type="evidence" value="ECO:0007669"/>
    <property type="project" value="UniProtKB-ARBA"/>
</dbReference>
<feature type="domain" description="Peptidase M24" evidence="1">
    <location>
        <begin position="140"/>
        <end position="343"/>
    </location>
</feature>
<comment type="caution">
    <text evidence="4">The sequence shown here is derived from an EMBL/GenBank/DDBJ whole genome shotgun (WGS) entry which is preliminary data.</text>
</comment>
<dbReference type="SUPFAM" id="SSF53092">
    <property type="entry name" value="Creatinase/prolidase N-terminal domain"/>
    <property type="match status" value="1"/>
</dbReference>
<dbReference type="Pfam" id="PF01321">
    <property type="entry name" value="Creatinase_N"/>
    <property type="match status" value="1"/>
</dbReference>
<evidence type="ECO:0000313" key="4">
    <source>
        <dbReference type="EMBL" id="KNB69542.1"/>
    </source>
</evidence>
<dbReference type="PRINTS" id="PR00599">
    <property type="entry name" value="MAPEPTIDASE"/>
</dbReference>
<dbReference type="InterPro" id="IPR000587">
    <property type="entry name" value="Creatinase_N"/>
</dbReference>
<reference evidence="3 6" key="3">
    <citation type="submission" date="2019-06" db="EMBL/GenBank/DDBJ databases">
        <title>Whole genome shotgun sequence of Brevibacillus reuszeri NBRC 15719.</title>
        <authorList>
            <person name="Hosoyama A."/>
            <person name="Uohara A."/>
            <person name="Ohji S."/>
            <person name="Ichikawa N."/>
        </authorList>
    </citation>
    <scope>NUCLEOTIDE SEQUENCE [LARGE SCALE GENOMIC DNA]</scope>
    <source>
        <strain evidence="3 6">NBRC 15719</strain>
    </source>
</reference>
<dbReference type="PANTHER" id="PTHR46112:SF3">
    <property type="entry name" value="AMINOPEPTIDASE YPDF"/>
    <property type="match status" value="1"/>
</dbReference>
<dbReference type="PANTHER" id="PTHR46112">
    <property type="entry name" value="AMINOPEPTIDASE"/>
    <property type="match status" value="1"/>
</dbReference>
<name>A0A0K9YLK9_9BACL</name>
<dbReference type="InterPro" id="IPR001714">
    <property type="entry name" value="Pept_M24_MAP"/>
</dbReference>
<dbReference type="EMBL" id="LGIQ01000011">
    <property type="protein sequence ID" value="KNB69542.1"/>
    <property type="molecule type" value="Genomic_DNA"/>
</dbReference>
<organism evidence="4 5">
    <name type="scientific">Brevibacillus reuszeri</name>
    <dbReference type="NCBI Taxonomy" id="54915"/>
    <lineage>
        <taxon>Bacteria</taxon>
        <taxon>Bacillati</taxon>
        <taxon>Bacillota</taxon>
        <taxon>Bacilli</taxon>
        <taxon>Bacillales</taxon>
        <taxon>Paenibacillaceae</taxon>
        <taxon>Brevibacillus</taxon>
    </lineage>
</organism>
<dbReference type="CDD" id="cd01092">
    <property type="entry name" value="APP-like"/>
    <property type="match status" value="1"/>
</dbReference>
<reference evidence="5" key="1">
    <citation type="submission" date="2015-07" db="EMBL/GenBank/DDBJ databases">
        <title>Genome sequencing project for genomic taxonomy and phylogenomics of Bacillus-like bacteria.</title>
        <authorList>
            <person name="Liu B."/>
            <person name="Wang J."/>
            <person name="Zhu Y."/>
            <person name="Liu G."/>
            <person name="Chen Q."/>
            <person name="Chen Z."/>
            <person name="Lan J."/>
            <person name="Che J."/>
            <person name="Ge C."/>
            <person name="Shi H."/>
            <person name="Pan Z."/>
            <person name="Liu X."/>
        </authorList>
    </citation>
    <scope>NUCLEOTIDE SEQUENCE [LARGE SCALE GENOMIC DNA]</scope>
    <source>
        <strain evidence="5">DSM 9887</strain>
    </source>
</reference>
<dbReference type="InterPro" id="IPR000994">
    <property type="entry name" value="Pept_M24"/>
</dbReference>
<dbReference type="GO" id="GO:0008235">
    <property type="term" value="F:metalloexopeptidase activity"/>
    <property type="evidence" value="ECO:0007669"/>
    <property type="project" value="UniProtKB-ARBA"/>
</dbReference>
<gene>
    <name evidence="4" type="ORF">ADS79_27140</name>
    <name evidence="3" type="ORF">BRE01_49460</name>
</gene>
<accession>A0A0K9YLK9</accession>
<evidence type="ECO:0000313" key="3">
    <source>
        <dbReference type="EMBL" id="GED71244.1"/>
    </source>
</evidence>
<dbReference type="Proteomes" id="UP000319578">
    <property type="component" value="Unassembled WGS sequence"/>
</dbReference>
<protein>
    <submittedName>
        <fullName evidence="3">Xaa-Pro dipeptidase</fullName>
    </submittedName>
</protein>
<dbReference type="Gene3D" id="3.40.350.10">
    <property type="entry name" value="Creatinase/prolidase N-terminal domain"/>
    <property type="match status" value="1"/>
</dbReference>
<evidence type="ECO:0000259" key="1">
    <source>
        <dbReference type="Pfam" id="PF00557"/>
    </source>
</evidence>
<evidence type="ECO:0000313" key="6">
    <source>
        <dbReference type="Proteomes" id="UP000319578"/>
    </source>
</evidence>
<keyword evidence="6" id="KW-1185">Reference proteome</keyword>
<dbReference type="Pfam" id="PF00557">
    <property type="entry name" value="Peptidase_M24"/>
    <property type="match status" value="1"/>
</dbReference>
<evidence type="ECO:0000259" key="2">
    <source>
        <dbReference type="Pfam" id="PF01321"/>
    </source>
</evidence>
<dbReference type="SUPFAM" id="SSF55920">
    <property type="entry name" value="Creatinase/aminopeptidase"/>
    <property type="match status" value="1"/>
</dbReference>
<sequence length="359" mass="39584">MERLVQVRARLQELGVDAIMITNPMSRRYLSGFTGSNGVILISENDARLITDYRYFQQARMQAEGFEVVLHAGHTGHKGLIFDEVANQVKEMGIRRLGFEQDQLTFTFYKKCEAVFAAELIPVAGLVEKLRTIKSVEEIELLKTAAQVADAAFLHVLDVVRAGVSELEVAHALENYMKKQGTDTTGFSPIVASGYRGALAHGRASDKIIEKGDLVTIDFGCNYKGYWSDISRTVAIGEPSEQLREIHAVVLESFNRCVHGLKPGLSDQEVDTLMREVIKEHGFNELSGTGTGHGIGLEVHEDPFFSVRQVMSLEPGMVITVEPGIYLPGVGGARIEDVILITEQGSEVYTPSTKEMLIL</sequence>
<dbReference type="OrthoDB" id="9806388at2"/>
<dbReference type="Proteomes" id="UP000036834">
    <property type="component" value="Unassembled WGS sequence"/>
</dbReference>
<dbReference type="STRING" id="54915.ADS79_27140"/>
<dbReference type="Gene3D" id="3.90.230.10">
    <property type="entry name" value="Creatinase/methionine aminopeptidase superfamily"/>
    <property type="match status" value="1"/>
</dbReference>
<proteinExistence type="predicted"/>
<dbReference type="InterPro" id="IPR050659">
    <property type="entry name" value="Peptidase_M24B"/>
</dbReference>
<dbReference type="InterPro" id="IPR029149">
    <property type="entry name" value="Creatin/AminoP/Spt16_N"/>
</dbReference>
<feature type="domain" description="Creatinase N-terminal" evidence="2">
    <location>
        <begin position="3"/>
        <end position="133"/>
    </location>
</feature>
<dbReference type="InterPro" id="IPR036005">
    <property type="entry name" value="Creatinase/aminopeptidase-like"/>
</dbReference>
<dbReference type="PATRIC" id="fig|54915.3.peg.4610"/>
<evidence type="ECO:0000313" key="5">
    <source>
        <dbReference type="Proteomes" id="UP000036834"/>
    </source>
</evidence>
<dbReference type="EMBL" id="BJON01000020">
    <property type="protein sequence ID" value="GED71244.1"/>
    <property type="molecule type" value="Genomic_DNA"/>
</dbReference>